<evidence type="ECO:0000256" key="2">
    <source>
        <dbReference type="ARBA" id="ARBA00022729"/>
    </source>
</evidence>
<keyword evidence="5" id="KW-1185">Reference proteome</keyword>
<dbReference type="PANTHER" id="PTHR35089:SF1">
    <property type="entry name" value="CHAPERONE PROTEIN SKP"/>
    <property type="match status" value="1"/>
</dbReference>
<evidence type="ECO:0000313" key="4">
    <source>
        <dbReference type="EMBL" id="CAL1329171.1"/>
    </source>
</evidence>
<sequence length="164" mass="19513">MKKLFFQIIISIFLLTSKNIFAEKIAIVNINEIFKSMPDREIIVKQLEDEFQSRATELENLERDLRIHIKKLHRDGSSMKKFERKNLESELIAKRNQFTEKANKFEEDTKRRQTEERDKILHRIQETIKSIANKEGYDILIDANAIAYAKNNLDITNYIQKKIK</sequence>
<dbReference type="SUPFAM" id="SSF111384">
    <property type="entry name" value="OmpH-like"/>
    <property type="match status" value="1"/>
</dbReference>
<keyword evidence="2" id="KW-0732">Signal</keyword>
<dbReference type="EMBL" id="OZ034688">
    <property type="protein sequence ID" value="CAL1329171.1"/>
    <property type="molecule type" value="Genomic_DNA"/>
</dbReference>
<dbReference type="RefSeq" id="WP_341765216.1">
    <property type="nucleotide sequence ID" value="NZ_OZ034688.1"/>
</dbReference>
<name>A0ABM9NNW7_9GAMM</name>
<evidence type="ECO:0000256" key="1">
    <source>
        <dbReference type="ARBA" id="ARBA00018026"/>
    </source>
</evidence>
<evidence type="ECO:0000313" key="5">
    <source>
        <dbReference type="Proteomes" id="UP001497533"/>
    </source>
</evidence>
<evidence type="ECO:0000256" key="3">
    <source>
        <dbReference type="PIRNR" id="PIRNR002094"/>
    </source>
</evidence>
<comment type="similarity">
    <text evidence="3">Belongs to the skp family.</text>
</comment>
<dbReference type="PANTHER" id="PTHR35089">
    <property type="entry name" value="CHAPERONE PROTEIN SKP"/>
    <property type="match status" value="1"/>
</dbReference>
<dbReference type="Pfam" id="PF03938">
    <property type="entry name" value="OmpH"/>
    <property type="match status" value="1"/>
</dbReference>
<dbReference type="SMART" id="SM00935">
    <property type="entry name" value="OmpH"/>
    <property type="match status" value="1"/>
</dbReference>
<dbReference type="InterPro" id="IPR024930">
    <property type="entry name" value="Skp_dom_sf"/>
</dbReference>
<dbReference type="InterPro" id="IPR005632">
    <property type="entry name" value="Chaperone_Skp"/>
</dbReference>
<protein>
    <recommendedName>
        <fullName evidence="1">Chaperone protein Skp</fullName>
    </recommendedName>
</protein>
<dbReference type="PIRSF" id="PIRSF002094">
    <property type="entry name" value="OMP26_Skp"/>
    <property type="match status" value="1"/>
</dbReference>
<dbReference type="Proteomes" id="UP001497533">
    <property type="component" value="Chromosome"/>
</dbReference>
<organism evidence="4 5">
    <name type="scientific">Candidatus Providencia siddallii</name>
    <dbReference type="NCBI Taxonomy" id="1715285"/>
    <lineage>
        <taxon>Bacteria</taxon>
        <taxon>Pseudomonadati</taxon>
        <taxon>Pseudomonadota</taxon>
        <taxon>Gammaproteobacteria</taxon>
        <taxon>Enterobacterales</taxon>
        <taxon>Morganellaceae</taxon>
        <taxon>Providencia</taxon>
    </lineage>
</organism>
<dbReference type="Gene3D" id="3.30.910.20">
    <property type="entry name" value="Skp domain"/>
    <property type="match status" value="1"/>
</dbReference>
<reference evidence="4" key="1">
    <citation type="submission" date="2024-04" db="EMBL/GenBank/DDBJ databases">
        <authorList>
            <person name="Manzano-Marin A."/>
            <person name="Manzano-Marin A."/>
            <person name="Alejandro Manzano Marin A."/>
        </authorList>
    </citation>
    <scope>NUCLEOTIDE SEQUENCE [LARGE SCALE GENOMIC DNA]</scope>
    <source>
        <strain evidence="4">TABTEA</strain>
    </source>
</reference>
<proteinExistence type="inferred from homology"/>
<gene>
    <name evidence="4" type="primary">skp</name>
    <name evidence="4" type="ORF">PRHACTZTBTEA_246</name>
</gene>
<accession>A0ABM9NNW7</accession>